<protein>
    <submittedName>
        <fullName evidence="8">Uncharacterized integral membrane protein</fullName>
    </submittedName>
</protein>
<evidence type="ECO:0000256" key="5">
    <source>
        <dbReference type="SAM" id="Coils"/>
    </source>
</evidence>
<keyword evidence="3 6" id="KW-1133">Transmembrane helix</keyword>
<dbReference type="RefSeq" id="WP_078816751.1">
    <property type="nucleotide sequence ID" value="NZ_FUYJ01000001.1"/>
</dbReference>
<evidence type="ECO:0000256" key="4">
    <source>
        <dbReference type="ARBA" id="ARBA00023136"/>
    </source>
</evidence>
<sequence>MSRESGKNFQWTVLLSLLFAVIIAVFAVFNVDSVPVNYLFGTEMIPLVLVILGSALLGALFSGFFAIFKSYIGSRRIKELEKKLQAKEEELTRQQRQMQEMEEQIDTLMAEVPVVEAEILPPKQI</sequence>
<keyword evidence="9" id="KW-1185">Reference proteome</keyword>
<evidence type="ECO:0000313" key="9">
    <source>
        <dbReference type="Proteomes" id="UP000190042"/>
    </source>
</evidence>
<feature type="transmembrane region" description="Helical" evidence="6">
    <location>
        <begin position="12"/>
        <end position="29"/>
    </location>
</feature>
<dbReference type="Pfam" id="PF06305">
    <property type="entry name" value="LapA_dom"/>
    <property type="match status" value="1"/>
</dbReference>
<dbReference type="PANTHER" id="PTHR41335">
    <property type="entry name" value="MEMBRANE PROTEIN-RELATED"/>
    <property type="match status" value="1"/>
</dbReference>
<dbReference type="GO" id="GO:0005886">
    <property type="term" value="C:plasma membrane"/>
    <property type="evidence" value="ECO:0007669"/>
    <property type="project" value="InterPro"/>
</dbReference>
<evidence type="ECO:0000313" key="8">
    <source>
        <dbReference type="EMBL" id="SKA90550.1"/>
    </source>
</evidence>
<feature type="domain" description="Lipopolysaccharide assembly protein A" evidence="7">
    <location>
        <begin position="30"/>
        <end position="91"/>
    </location>
</feature>
<reference evidence="9" key="1">
    <citation type="submission" date="2017-02" db="EMBL/GenBank/DDBJ databases">
        <authorList>
            <person name="Varghese N."/>
            <person name="Submissions S."/>
        </authorList>
    </citation>
    <scope>NUCLEOTIDE SEQUENCE [LARGE SCALE GENOMIC DNA]</scope>
    <source>
        <strain evidence="9">DSM 23966</strain>
    </source>
</reference>
<keyword evidence="4 6" id="KW-0472">Membrane</keyword>
<organism evidence="8 9">
    <name type="scientific">Sporosarcina newyorkensis</name>
    <dbReference type="NCBI Taxonomy" id="759851"/>
    <lineage>
        <taxon>Bacteria</taxon>
        <taxon>Bacillati</taxon>
        <taxon>Bacillota</taxon>
        <taxon>Bacilli</taxon>
        <taxon>Bacillales</taxon>
        <taxon>Caryophanaceae</taxon>
        <taxon>Sporosarcina</taxon>
    </lineage>
</organism>
<accession>A0A1T4XLW8</accession>
<evidence type="ECO:0000259" key="7">
    <source>
        <dbReference type="Pfam" id="PF06305"/>
    </source>
</evidence>
<keyword evidence="1" id="KW-1003">Cell membrane</keyword>
<keyword evidence="2 6" id="KW-0812">Transmembrane</keyword>
<dbReference type="AlphaFoldDB" id="A0A1T4XLW8"/>
<proteinExistence type="predicted"/>
<dbReference type="EMBL" id="FUYJ01000001">
    <property type="protein sequence ID" value="SKA90550.1"/>
    <property type="molecule type" value="Genomic_DNA"/>
</dbReference>
<name>A0A1T4XLW8_9BACL</name>
<dbReference type="InterPro" id="IPR010445">
    <property type="entry name" value="LapA_dom"/>
</dbReference>
<feature type="transmembrane region" description="Helical" evidence="6">
    <location>
        <begin position="44"/>
        <end position="68"/>
    </location>
</feature>
<evidence type="ECO:0000256" key="1">
    <source>
        <dbReference type="ARBA" id="ARBA00022475"/>
    </source>
</evidence>
<gene>
    <name evidence="8" type="ORF">SAMN04244570_0987</name>
</gene>
<evidence type="ECO:0000256" key="6">
    <source>
        <dbReference type="SAM" id="Phobius"/>
    </source>
</evidence>
<feature type="coiled-coil region" evidence="5">
    <location>
        <begin position="74"/>
        <end position="118"/>
    </location>
</feature>
<dbReference type="PANTHER" id="PTHR41335:SF1">
    <property type="entry name" value="MEMBRANE PROTEIN"/>
    <property type="match status" value="1"/>
</dbReference>
<dbReference type="Proteomes" id="UP000190042">
    <property type="component" value="Unassembled WGS sequence"/>
</dbReference>
<evidence type="ECO:0000256" key="3">
    <source>
        <dbReference type="ARBA" id="ARBA00022989"/>
    </source>
</evidence>
<keyword evidence="5" id="KW-0175">Coiled coil</keyword>
<evidence type="ECO:0000256" key="2">
    <source>
        <dbReference type="ARBA" id="ARBA00022692"/>
    </source>
</evidence>